<dbReference type="PANTHER" id="PTHR31845:SF10">
    <property type="entry name" value="ZN(II)2CYS6 TRANSCRIPTION FACTOR (EUROFUNG)"/>
    <property type="match status" value="1"/>
</dbReference>
<protein>
    <recommendedName>
        <fullName evidence="10">Transcription factor domain-containing protein</fullName>
    </recommendedName>
</protein>
<comment type="subcellular location">
    <subcellularLocation>
        <location evidence="1">Nucleus</location>
    </subcellularLocation>
</comment>
<evidence type="ECO:0000256" key="3">
    <source>
        <dbReference type="ARBA" id="ARBA00023015"/>
    </source>
</evidence>
<evidence type="ECO:0000256" key="1">
    <source>
        <dbReference type="ARBA" id="ARBA00004123"/>
    </source>
</evidence>
<keyword evidence="2" id="KW-0862">Zinc</keyword>
<dbReference type="STRING" id="1220188.A0A4S3JVQ9"/>
<evidence type="ECO:0000256" key="7">
    <source>
        <dbReference type="SAM" id="MobiDB-lite"/>
    </source>
</evidence>
<dbReference type="EMBL" id="SOSA01000016">
    <property type="protein sequence ID" value="THC99532.1"/>
    <property type="molecule type" value="Genomic_DNA"/>
</dbReference>
<evidence type="ECO:0000256" key="4">
    <source>
        <dbReference type="ARBA" id="ARBA00023125"/>
    </source>
</evidence>
<dbReference type="Proteomes" id="UP000308092">
    <property type="component" value="Unassembled WGS sequence"/>
</dbReference>
<reference evidence="8 9" key="1">
    <citation type="submission" date="2019-03" db="EMBL/GenBank/DDBJ databases">
        <title>The genome sequence of a newly discovered highly antifungal drug resistant Aspergillus species, Aspergillus tanneri NIH 1004.</title>
        <authorList>
            <person name="Mounaud S."/>
            <person name="Singh I."/>
            <person name="Joardar V."/>
            <person name="Pakala S."/>
            <person name="Pakala S."/>
            <person name="Venepally P."/>
            <person name="Hoover J."/>
            <person name="Nierman W."/>
            <person name="Chung J."/>
            <person name="Losada L."/>
        </authorList>
    </citation>
    <scope>NUCLEOTIDE SEQUENCE [LARGE SCALE GENOMIC DNA]</scope>
    <source>
        <strain evidence="8 9">NIH1004</strain>
    </source>
</reference>
<evidence type="ECO:0000256" key="6">
    <source>
        <dbReference type="ARBA" id="ARBA00023242"/>
    </source>
</evidence>
<feature type="region of interest" description="Disordered" evidence="7">
    <location>
        <begin position="1"/>
        <end position="20"/>
    </location>
</feature>
<keyword evidence="4" id="KW-0238">DNA-binding</keyword>
<dbReference type="GO" id="GO:0005634">
    <property type="term" value="C:nucleus"/>
    <property type="evidence" value="ECO:0007669"/>
    <property type="project" value="UniProtKB-SubCell"/>
</dbReference>
<dbReference type="GO" id="GO:0000981">
    <property type="term" value="F:DNA-binding transcription factor activity, RNA polymerase II-specific"/>
    <property type="evidence" value="ECO:0007669"/>
    <property type="project" value="TreeGrafter"/>
</dbReference>
<dbReference type="InterPro" id="IPR051089">
    <property type="entry name" value="prtT"/>
</dbReference>
<name>A0A4S3JVQ9_9EURO</name>
<evidence type="ECO:0000313" key="9">
    <source>
        <dbReference type="Proteomes" id="UP000308092"/>
    </source>
</evidence>
<accession>A0A4S3JVQ9</accession>
<keyword evidence="9" id="KW-1185">Reference proteome</keyword>
<evidence type="ECO:0000256" key="5">
    <source>
        <dbReference type="ARBA" id="ARBA00023163"/>
    </source>
</evidence>
<evidence type="ECO:0008006" key="10">
    <source>
        <dbReference type="Google" id="ProtNLM"/>
    </source>
</evidence>
<feature type="compositionally biased region" description="Polar residues" evidence="7">
    <location>
        <begin position="70"/>
        <end position="82"/>
    </location>
</feature>
<proteinExistence type="predicted"/>
<organism evidence="8 9">
    <name type="scientific">Aspergillus tanneri</name>
    <dbReference type="NCBI Taxonomy" id="1220188"/>
    <lineage>
        <taxon>Eukaryota</taxon>
        <taxon>Fungi</taxon>
        <taxon>Dikarya</taxon>
        <taxon>Ascomycota</taxon>
        <taxon>Pezizomycotina</taxon>
        <taxon>Eurotiomycetes</taxon>
        <taxon>Eurotiomycetidae</taxon>
        <taxon>Eurotiales</taxon>
        <taxon>Aspergillaceae</taxon>
        <taxon>Aspergillus</taxon>
        <taxon>Aspergillus subgen. Circumdati</taxon>
    </lineage>
</organism>
<sequence length="206" mass="23214">MRDLCESEDPMSAKSRFSDLRPLSSIEQTMLLPTCSVTLQSREKGDTPFPRPRRIEALEGKVNQLLGQIKSESPQEESSSINPAVGTTRKGSTTKRTPSEKPPAPDVIAKGIISFDDACSLFDQFRRSMMPHFPFVIIPEETTLQELREQKPFLLLAILTVSLYENMPLRRVLLEEFRNAVRECMVFGLAESPFEVLQGLLVSLGW</sequence>
<comment type="caution">
    <text evidence="8">The sequence shown here is derived from an EMBL/GenBank/DDBJ whole genome shotgun (WGS) entry which is preliminary data.</text>
</comment>
<dbReference type="GO" id="GO:0000976">
    <property type="term" value="F:transcription cis-regulatory region binding"/>
    <property type="evidence" value="ECO:0007669"/>
    <property type="project" value="TreeGrafter"/>
</dbReference>
<feature type="compositionally biased region" description="Low complexity" evidence="7">
    <location>
        <begin position="86"/>
        <end position="96"/>
    </location>
</feature>
<feature type="region of interest" description="Disordered" evidence="7">
    <location>
        <begin position="67"/>
        <end position="103"/>
    </location>
</feature>
<evidence type="ECO:0000313" key="8">
    <source>
        <dbReference type="EMBL" id="THC99532.1"/>
    </source>
</evidence>
<keyword evidence="3" id="KW-0805">Transcription regulation</keyword>
<dbReference type="PANTHER" id="PTHR31845">
    <property type="entry name" value="FINGER DOMAIN PROTEIN, PUTATIVE-RELATED"/>
    <property type="match status" value="1"/>
</dbReference>
<dbReference type="VEuPathDB" id="FungiDB:EYZ11_000992"/>
<dbReference type="AlphaFoldDB" id="A0A4S3JVQ9"/>
<gene>
    <name evidence="8" type="ORF">EYZ11_000992</name>
</gene>
<keyword evidence="5" id="KW-0804">Transcription</keyword>
<evidence type="ECO:0000256" key="2">
    <source>
        <dbReference type="ARBA" id="ARBA00022833"/>
    </source>
</evidence>
<keyword evidence="6" id="KW-0539">Nucleus</keyword>